<dbReference type="EMBL" id="BQNB010017397">
    <property type="protein sequence ID" value="GJT62694.1"/>
    <property type="molecule type" value="Genomic_DNA"/>
</dbReference>
<dbReference type="Pfam" id="PF24758">
    <property type="entry name" value="LRR_At5g56370"/>
    <property type="match status" value="1"/>
</dbReference>
<evidence type="ECO:0000313" key="5">
    <source>
        <dbReference type="Proteomes" id="UP001151760"/>
    </source>
</evidence>
<evidence type="ECO:0000313" key="4">
    <source>
        <dbReference type="EMBL" id="GJT62694.1"/>
    </source>
</evidence>
<evidence type="ECO:0000259" key="3">
    <source>
        <dbReference type="Pfam" id="PF24758"/>
    </source>
</evidence>
<sequence>MGQNGKLLVLVCFLTDFSIFPLLFTPSPYPSLFSEFYKRNREQKASLGYVFEQHMTEFHEAGRLIHEQYGLLIRGGAYASTVDEATFGLSLRKSQQFQHDPANLAARARERMEFEAAAEAVTQGKWGKESQSFSQQILGASAGRGLQFTSGGTEASSSAPSHKVTVHDRKRDVLRAMQRILTPRKSKFDSNNEDSTEESIRTGILSKRWRHLWTQLPNLVFEYNVNDEDRIYVICWKNLRTLAITFGRFDDDLFRSIISGSPVLETLVLDSCYGFEVLDISNDSVKNFVICGYSSEMDTLRINAPHIESLTIKDVIKSVAETINYEDQDVEKTPVSSSDKKRGRPRKQSYLGNVKDGDIIFHQVLASLKSKGFICPLNLKVLEEIDLN</sequence>
<keyword evidence="2" id="KW-1133">Transmembrane helix</keyword>
<comment type="caution">
    <text evidence="4">The sequence shown here is derived from an EMBL/GenBank/DDBJ whole genome shotgun (WGS) entry which is preliminary data.</text>
</comment>
<reference evidence="4" key="1">
    <citation type="journal article" date="2022" name="Int. J. Mol. Sci.">
        <title>Draft Genome of Tanacetum Coccineum: Genomic Comparison of Closely Related Tanacetum-Family Plants.</title>
        <authorList>
            <person name="Yamashiro T."/>
            <person name="Shiraishi A."/>
            <person name="Nakayama K."/>
            <person name="Satake H."/>
        </authorList>
    </citation>
    <scope>NUCLEOTIDE SEQUENCE</scope>
</reference>
<evidence type="ECO:0000256" key="2">
    <source>
        <dbReference type="SAM" id="Phobius"/>
    </source>
</evidence>
<evidence type="ECO:0000256" key="1">
    <source>
        <dbReference type="SAM" id="MobiDB-lite"/>
    </source>
</evidence>
<keyword evidence="2" id="KW-0812">Transmembrane</keyword>
<reference evidence="4" key="2">
    <citation type="submission" date="2022-01" db="EMBL/GenBank/DDBJ databases">
        <authorList>
            <person name="Yamashiro T."/>
            <person name="Shiraishi A."/>
            <person name="Satake H."/>
            <person name="Nakayama K."/>
        </authorList>
    </citation>
    <scope>NUCLEOTIDE SEQUENCE</scope>
</reference>
<protein>
    <submittedName>
        <fullName evidence="4">Ubiquitin-activating enzyme E1 1-like protein isoform X2</fullName>
    </submittedName>
</protein>
<feature type="region of interest" description="Disordered" evidence="1">
    <location>
        <begin position="330"/>
        <end position="349"/>
    </location>
</feature>
<name>A0ABQ5FI09_9ASTR</name>
<keyword evidence="5" id="KW-1185">Reference proteome</keyword>
<feature type="transmembrane region" description="Helical" evidence="2">
    <location>
        <begin position="7"/>
        <end position="24"/>
    </location>
</feature>
<proteinExistence type="predicted"/>
<dbReference type="Proteomes" id="UP001151760">
    <property type="component" value="Unassembled WGS sequence"/>
</dbReference>
<gene>
    <name evidence="4" type="ORF">Tco_1006227</name>
</gene>
<dbReference type="InterPro" id="IPR055411">
    <property type="entry name" value="LRR_FXL15/At3g58940/PEG3-like"/>
</dbReference>
<dbReference type="PANTHER" id="PTHR32212">
    <property type="entry name" value="CYCLIN-LIKE F-BOX"/>
    <property type="match status" value="1"/>
</dbReference>
<feature type="domain" description="F-box/LRR-repeat protein 15/At3g58940/PEG3-like LRR" evidence="3">
    <location>
        <begin position="236"/>
        <end position="314"/>
    </location>
</feature>
<organism evidence="4 5">
    <name type="scientific">Tanacetum coccineum</name>
    <dbReference type="NCBI Taxonomy" id="301880"/>
    <lineage>
        <taxon>Eukaryota</taxon>
        <taxon>Viridiplantae</taxon>
        <taxon>Streptophyta</taxon>
        <taxon>Embryophyta</taxon>
        <taxon>Tracheophyta</taxon>
        <taxon>Spermatophyta</taxon>
        <taxon>Magnoliopsida</taxon>
        <taxon>eudicotyledons</taxon>
        <taxon>Gunneridae</taxon>
        <taxon>Pentapetalae</taxon>
        <taxon>asterids</taxon>
        <taxon>campanulids</taxon>
        <taxon>Asterales</taxon>
        <taxon>Asteraceae</taxon>
        <taxon>Asteroideae</taxon>
        <taxon>Anthemideae</taxon>
        <taxon>Anthemidinae</taxon>
        <taxon>Tanacetum</taxon>
    </lineage>
</organism>
<accession>A0ABQ5FI09</accession>
<keyword evidence="2" id="KW-0472">Membrane</keyword>
<dbReference type="PANTHER" id="PTHR32212:SF454">
    <property type="entry name" value="F-BOX DOMAIN, LEUCINE-RICH REPEAT DOMAIN, L DOMAIN-CONTAINING PROTEIN"/>
    <property type="match status" value="1"/>
</dbReference>